<evidence type="ECO:0000313" key="1">
    <source>
        <dbReference type="EMBL" id="RKO69115.1"/>
    </source>
</evidence>
<reference evidence="1 2" key="1">
    <citation type="submission" date="2018-10" db="EMBL/GenBank/DDBJ databases">
        <title>Sphingobacterium sp. M05W1-28.</title>
        <authorList>
            <person name="Cai H."/>
        </authorList>
    </citation>
    <scope>NUCLEOTIDE SEQUENCE [LARGE SCALE GENOMIC DNA]</scope>
    <source>
        <strain evidence="1 2">M05W1-28</strain>
    </source>
</reference>
<proteinExistence type="predicted"/>
<dbReference type="RefSeq" id="WP_121126548.1">
    <property type="nucleotide sequence ID" value="NZ_RBWS01000022.1"/>
</dbReference>
<dbReference type="AlphaFoldDB" id="A0A420VS57"/>
<sequence length="179" mass="21122">MIHKGNEQYKRLMNTVHKTDERLNRHRWILDEEIDMNDSGWRMLAMQKYDVFFQRNKSIIVDCAQLLVQEFPLISDAYRKDVLHQIRQTVFLKDHLTLLTDCDTDTDFRNNIILHIVLDLGPDSRDWILSLRDCVEKGFQHKIAVAKHLKDLLILANDVDHHGMGSAKKLIEDTLKKYV</sequence>
<name>A0A420VS57_9SPHI</name>
<protein>
    <submittedName>
        <fullName evidence="1">Uncharacterized protein</fullName>
    </submittedName>
</protein>
<evidence type="ECO:0000313" key="2">
    <source>
        <dbReference type="Proteomes" id="UP000282423"/>
    </source>
</evidence>
<dbReference type="Proteomes" id="UP000282423">
    <property type="component" value="Unassembled WGS sequence"/>
</dbReference>
<dbReference type="OrthoDB" id="9971085at2"/>
<accession>A0A420VS57</accession>
<comment type="caution">
    <text evidence="1">The sequence shown here is derived from an EMBL/GenBank/DDBJ whole genome shotgun (WGS) entry which is preliminary data.</text>
</comment>
<keyword evidence="2" id="KW-1185">Reference proteome</keyword>
<dbReference type="EMBL" id="RBWS01000022">
    <property type="protein sequence ID" value="RKO69115.1"/>
    <property type="molecule type" value="Genomic_DNA"/>
</dbReference>
<organism evidence="1 2">
    <name type="scientific">Sphingobacterium puteale</name>
    <dbReference type="NCBI Taxonomy" id="2420510"/>
    <lineage>
        <taxon>Bacteria</taxon>
        <taxon>Pseudomonadati</taxon>
        <taxon>Bacteroidota</taxon>
        <taxon>Sphingobacteriia</taxon>
        <taxon>Sphingobacteriales</taxon>
        <taxon>Sphingobacteriaceae</taxon>
        <taxon>Sphingobacterium</taxon>
    </lineage>
</organism>
<gene>
    <name evidence="1" type="ORF">D7322_23025</name>
</gene>